<evidence type="ECO:0000313" key="11">
    <source>
        <dbReference type="Proteomes" id="UP000183954"/>
    </source>
</evidence>
<dbReference type="AlphaFoldDB" id="A0A1M6B6N8"/>
<evidence type="ECO:0000256" key="3">
    <source>
        <dbReference type="ARBA" id="ARBA00023044"/>
    </source>
</evidence>
<dbReference type="GO" id="GO:0005186">
    <property type="term" value="F:pheromone activity"/>
    <property type="evidence" value="ECO:0007669"/>
    <property type="project" value="UniProtKB-KW"/>
</dbReference>
<evidence type="ECO:0000256" key="6">
    <source>
        <dbReference type="ARBA" id="ARBA00023289"/>
    </source>
</evidence>
<keyword evidence="4" id="KW-0178">Competence</keyword>
<keyword evidence="6" id="KW-0636">Prenylation</keyword>
<comment type="subcellular location">
    <subcellularLocation>
        <location evidence="1">Secreted</location>
    </subcellularLocation>
</comment>
<evidence type="ECO:0000256" key="1">
    <source>
        <dbReference type="ARBA" id="ARBA00004613"/>
    </source>
</evidence>
<reference evidence="11" key="1">
    <citation type="submission" date="2016-11" db="EMBL/GenBank/DDBJ databases">
        <authorList>
            <person name="Varghese N."/>
            <person name="Submissions S."/>
        </authorList>
    </citation>
    <scope>NUCLEOTIDE SEQUENCE [LARGE SCALE GENOMIC DNA]</scope>
    <source>
        <strain evidence="11">DSM 15449</strain>
    </source>
</reference>
<keyword evidence="11" id="KW-1185">Reference proteome</keyword>
<dbReference type="GO" id="GO:0030420">
    <property type="term" value="P:establishment of competence for transformation"/>
    <property type="evidence" value="ECO:0007669"/>
    <property type="project" value="UniProtKB-KW"/>
</dbReference>
<dbReference type="EMBL" id="FQXJ01000018">
    <property type="protein sequence ID" value="SHI44401.1"/>
    <property type="molecule type" value="Genomic_DNA"/>
</dbReference>
<dbReference type="Pfam" id="PF05952">
    <property type="entry name" value="ComX"/>
    <property type="match status" value="1"/>
</dbReference>
<evidence type="ECO:0000256" key="8">
    <source>
        <dbReference type="ARBA" id="ARBA00029545"/>
    </source>
</evidence>
<evidence type="ECO:0000256" key="9">
    <source>
        <dbReference type="ARBA" id="ARBA00030321"/>
    </source>
</evidence>
<evidence type="ECO:0000256" key="4">
    <source>
        <dbReference type="ARBA" id="ARBA00023287"/>
    </source>
</evidence>
<protein>
    <recommendedName>
        <fullName evidence="8">ComX pheromone</fullName>
    </recommendedName>
    <alternativeName>
        <fullName evidence="9">Competence pheromone</fullName>
    </alternativeName>
</protein>
<dbReference type="OrthoDB" id="2937408at2"/>
<comment type="subunit">
    <text evidence="7">Interacts directly with the sensor histidine kinase ComP and stimulates its activity.</text>
</comment>
<name>A0A1M6B6N8_9FIRM</name>
<keyword evidence="3" id="KW-0588">Pheromone</keyword>
<organism evidence="10 11">
    <name type="scientific">Desulfosporosinus lacus DSM 15449</name>
    <dbReference type="NCBI Taxonomy" id="1121420"/>
    <lineage>
        <taxon>Bacteria</taxon>
        <taxon>Bacillati</taxon>
        <taxon>Bacillota</taxon>
        <taxon>Clostridia</taxon>
        <taxon>Eubacteriales</taxon>
        <taxon>Desulfitobacteriaceae</taxon>
        <taxon>Desulfosporosinus</taxon>
    </lineage>
</organism>
<dbReference type="RefSeq" id="WP_073031731.1">
    <property type="nucleotide sequence ID" value="NZ_FQXJ01000018.1"/>
</dbReference>
<dbReference type="STRING" id="1121420.SAMN02746098_04098"/>
<dbReference type="GO" id="GO:0005576">
    <property type="term" value="C:extracellular region"/>
    <property type="evidence" value="ECO:0007669"/>
    <property type="project" value="UniProtKB-SubCell"/>
</dbReference>
<accession>A0A1M6B6N8</accession>
<keyword evidence="2" id="KW-0964">Secreted</keyword>
<evidence type="ECO:0000256" key="5">
    <source>
        <dbReference type="ARBA" id="ARBA00023288"/>
    </source>
</evidence>
<dbReference type="InterPro" id="IPR009233">
    <property type="entry name" value="Competence_ComX_Bacillus"/>
</dbReference>
<keyword evidence="5" id="KW-0449">Lipoprotein</keyword>
<proteinExistence type="predicted"/>
<evidence type="ECO:0000256" key="7">
    <source>
        <dbReference type="ARBA" id="ARBA00029483"/>
    </source>
</evidence>
<sequence>MLQNVVEYLIQNPDVKERVQEGTASLIGLTEMEQKAVLDVFESPDCTSVSPLLYW</sequence>
<gene>
    <name evidence="10" type="ORF">SAMN02746098_04098</name>
</gene>
<dbReference type="Proteomes" id="UP000183954">
    <property type="component" value="Unassembled WGS sequence"/>
</dbReference>
<evidence type="ECO:0000313" key="10">
    <source>
        <dbReference type="EMBL" id="SHI44401.1"/>
    </source>
</evidence>
<evidence type="ECO:0000256" key="2">
    <source>
        <dbReference type="ARBA" id="ARBA00022525"/>
    </source>
</evidence>